<reference evidence="1 2" key="1">
    <citation type="submission" date="2024-11" db="EMBL/GenBank/DDBJ databases">
        <title>Draft genome sequences of two bacteria associated to sugarcane roots in Colombia.</title>
        <authorList>
            <person name="Pardo-Diaz S."/>
            <person name="Masmela-Mendoza J."/>
            <person name="Delgadillo-Duran P."/>
            <person name="Bautista E.J."/>
            <person name="Rojas-Tapias D.F."/>
        </authorList>
    </citation>
    <scope>NUCLEOTIDE SEQUENCE [LARGE SCALE GENOMIC DNA]</scope>
    <source>
        <strain evidence="1 2">Ap18</strain>
    </source>
</reference>
<dbReference type="Proteomes" id="UP001628281">
    <property type="component" value="Unassembled WGS sequence"/>
</dbReference>
<accession>A0ABW8VCL0</accession>
<name>A0ABW8VCL0_9PROT</name>
<evidence type="ECO:0000313" key="2">
    <source>
        <dbReference type="Proteomes" id="UP001628281"/>
    </source>
</evidence>
<keyword evidence="2" id="KW-1185">Reference proteome</keyword>
<comment type="caution">
    <text evidence="1">The sequence shown here is derived from an EMBL/GenBank/DDBJ whole genome shotgun (WGS) entry which is preliminary data.</text>
</comment>
<sequence length="223" mass="24167">MSVVNIAVMPDRILILTDTLTYRGETPVSLRVRKGAISETGGFVTTARGSRWICDLFMHVNDGATDLDGALALWRGELPKIDPFLHGKDGSELFMVGFSHMLGGLAAVSLKSEFPEGKPVVTERDFGPGIHLAPEFPGRVEAMLPKVADEHVMQRIALAQWKVQRKTGMKLCIGGCMWLFEVTPNGATERIVGTYPDYATHAAAFGDPNAGVVASLFPQEKVA</sequence>
<gene>
    <name evidence="1" type="ORF">ACJ41P_22755</name>
</gene>
<organism evidence="1 2">
    <name type="scientific">Azospirillum argentinense</name>
    <dbReference type="NCBI Taxonomy" id="2970906"/>
    <lineage>
        <taxon>Bacteria</taxon>
        <taxon>Pseudomonadati</taxon>
        <taxon>Pseudomonadota</taxon>
        <taxon>Alphaproteobacteria</taxon>
        <taxon>Rhodospirillales</taxon>
        <taxon>Azospirillaceae</taxon>
        <taxon>Azospirillum</taxon>
    </lineage>
</organism>
<proteinExistence type="predicted"/>
<dbReference type="EMBL" id="JBJLSN010000039">
    <property type="protein sequence ID" value="MFL7903973.1"/>
    <property type="molecule type" value="Genomic_DNA"/>
</dbReference>
<dbReference type="RefSeq" id="WP_407825129.1">
    <property type="nucleotide sequence ID" value="NZ_JBJLSN010000039.1"/>
</dbReference>
<protein>
    <submittedName>
        <fullName evidence="1">Uncharacterized protein</fullName>
    </submittedName>
</protein>
<evidence type="ECO:0000313" key="1">
    <source>
        <dbReference type="EMBL" id="MFL7903973.1"/>
    </source>
</evidence>